<sequence>MYLKKKNEPHIKSTTKADQEVTNITVNENQTKSNTKPIKVHHKLSKQKLTSPRPIKPNFVYNSQIYEPIHEEDSELEMYKDPYYTEEIVPLRLTSDTFGNKRITYLSSKYGSDPDNPVFGDQAFFSFILNDYFDRNIEDDPKLMEDVRWGKDFDKELTAKRDAKRVRRLENYYIPVSSTETTTRDTTEAKYIMEAEEIIKSLTAKPIKMVPENHKEFKSIVDMFVTKFGSNNKSNDTLILRKREDVNRNYAINEEKDELQEAGELLLALVANYNNENKEENENENVFTTLSEFEQFLNAHETHSESKRDDKDTSNALSRLRHVAKNVALVNNADYIDTLENMLYKK</sequence>
<evidence type="ECO:0000313" key="2">
    <source>
        <dbReference type="Proteomes" id="UP000053268"/>
    </source>
</evidence>
<dbReference type="EMBL" id="KQ459356">
    <property type="protein sequence ID" value="KPJ01296.1"/>
    <property type="molecule type" value="Genomic_DNA"/>
</dbReference>
<organism evidence="1 2">
    <name type="scientific">Papilio xuthus</name>
    <name type="common">Asian swallowtail butterfly</name>
    <dbReference type="NCBI Taxonomy" id="66420"/>
    <lineage>
        <taxon>Eukaryota</taxon>
        <taxon>Metazoa</taxon>
        <taxon>Ecdysozoa</taxon>
        <taxon>Arthropoda</taxon>
        <taxon>Hexapoda</taxon>
        <taxon>Insecta</taxon>
        <taxon>Pterygota</taxon>
        <taxon>Neoptera</taxon>
        <taxon>Endopterygota</taxon>
        <taxon>Lepidoptera</taxon>
        <taxon>Glossata</taxon>
        <taxon>Ditrysia</taxon>
        <taxon>Papilionoidea</taxon>
        <taxon>Papilionidae</taxon>
        <taxon>Papilioninae</taxon>
        <taxon>Papilio</taxon>
    </lineage>
</organism>
<dbReference type="Proteomes" id="UP000053268">
    <property type="component" value="Unassembled WGS sequence"/>
</dbReference>
<reference evidence="1 2" key="1">
    <citation type="journal article" date="2015" name="Nat. Commun.">
        <title>Outbred genome sequencing and CRISPR/Cas9 gene editing in butterflies.</title>
        <authorList>
            <person name="Li X."/>
            <person name="Fan D."/>
            <person name="Zhang W."/>
            <person name="Liu G."/>
            <person name="Zhang L."/>
            <person name="Zhao L."/>
            <person name="Fang X."/>
            <person name="Chen L."/>
            <person name="Dong Y."/>
            <person name="Chen Y."/>
            <person name="Ding Y."/>
            <person name="Zhao R."/>
            <person name="Feng M."/>
            <person name="Zhu Y."/>
            <person name="Feng Y."/>
            <person name="Jiang X."/>
            <person name="Zhu D."/>
            <person name="Xiang H."/>
            <person name="Feng X."/>
            <person name="Li S."/>
            <person name="Wang J."/>
            <person name="Zhang G."/>
            <person name="Kronforst M.R."/>
            <person name="Wang W."/>
        </authorList>
    </citation>
    <scope>NUCLEOTIDE SEQUENCE [LARGE SCALE GENOMIC DNA]</scope>
    <source>
        <strain evidence="1">Ya'a_city_454_Px</strain>
        <tissue evidence="1">Whole body</tissue>
    </source>
</reference>
<proteinExistence type="predicted"/>
<keyword evidence="2" id="KW-1185">Reference proteome</keyword>
<protein>
    <submittedName>
        <fullName evidence="1">Uncharacterized protein</fullName>
    </submittedName>
</protein>
<evidence type="ECO:0000313" key="1">
    <source>
        <dbReference type="EMBL" id="KPJ01296.1"/>
    </source>
</evidence>
<name>A0A0N1IN23_PAPXU</name>
<accession>A0A0N1IN23</accession>
<dbReference type="AlphaFoldDB" id="A0A0N1IN23"/>
<gene>
    <name evidence="1" type="ORF">RR46_01431</name>
</gene>